<comment type="similarity">
    <text evidence="6">Belongs to the truncated hemoglobin family. Group II subfamily.</text>
</comment>
<protein>
    <submittedName>
        <fullName evidence="8">Globin</fullName>
    </submittedName>
</protein>
<dbReference type="SUPFAM" id="SSF46458">
    <property type="entry name" value="Globin-like"/>
    <property type="match status" value="1"/>
</dbReference>
<evidence type="ECO:0000256" key="1">
    <source>
        <dbReference type="ARBA" id="ARBA00001971"/>
    </source>
</evidence>
<evidence type="ECO:0000256" key="6">
    <source>
        <dbReference type="ARBA" id="ARBA00034496"/>
    </source>
</evidence>
<name>A0A4P6UQR0_9BACL</name>
<keyword evidence="9" id="KW-1185">Reference proteome</keyword>
<dbReference type="InterPro" id="IPR012292">
    <property type="entry name" value="Globin/Proto"/>
</dbReference>
<keyword evidence="3 7" id="KW-0349">Heme</keyword>
<sequence>MNQKYKIPYEEIGAEKLKELIHAFYKRVDKHPLLRPLFPEDLTETIRKQIQFQTQYLGGPNLYTQEHGHPMMKARHMRFKITPDHAQAWLECMSEAMDEVGLEGPFREQYFKRLVLTAHHMINSPNEDEGGFD</sequence>
<dbReference type="FunFam" id="1.10.490.10:FF:000004">
    <property type="entry name" value="Group 2 hemoglobin yjbI"/>
    <property type="match status" value="1"/>
</dbReference>
<dbReference type="InterPro" id="IPR001486">
    <property type="entry name" value="Hemoglobin_trunc"/>
</dbReference>
<keyword evidence="5" id="KW-0408">Iron</keyword>
<evidence type="ECO:0000256" key="7">
    <source>
        <dbReference type="PIRSR" id="PIRSR601486-1"/>
    </source>
</evidence>
<dbReference type="Gene3D" id="1.10.490.10">
    <property type="entry name" value="Globins"/>
    <property type="match status" value="1"/>
</dbReference>
<dbReference type="Proteomes" id="UP000291151">
    <property type="component" value="Chromosome"/>
</dbReference>
<dbReference type="RefSeq" id="WP_208651820.1">
    <property type="nucleotide sequence ID" value="NZ_CP036528.1"/>
</dbReference>
<comment type="cofactor">
    <cofactor evidence="1">
        <name>heme</name>
        <dbReference type="ChEBI" id="CHEBI:30413"/>
    </cofactor>
</comment>
<evidence type="ECO:0000256" key="4">
    <source>
        <dbReference type="ARBA" id="ARBA00022723"/>
    </source>
</evidence>
<dbReference type="EMBL" id="CP036528">
    <property type="protein sequence ID" value="QBK25433.1"/>
    <property type="molecule type" value="Genomic_DNA"/>
</dbReference>
<dbReference type="Pfam" id="PF01152">
    <property type="entry name" value="Bac_globin"/>
    <property type="match status" value="1"/>
</dbReference>
<evidence type="ECO:0000313" key="9">
    <source>
        <dbReference type="Proteomes" id="UP000291151"/>
    </source>
</evidence>
<dbReference type="GO" id="GO:0019825">
    <property type="term" value="F:oxygen binding"/>
    <property type="evidence" value="ECO:0007669"/>
    <property type="project" value="InterPro"/>
</dbReference>
<gene>
    <name evidence="8" type="ORF">DKZ56_05945</name>
</gene>
<evidence type="ECO:0000313" key="8">
    <source>
        <dbReference type="EMBL" id="QBK25433.1"/>
    </source>
</evidence>
<keyword evidence="4" id="KW-0479">Metal-binding</keyword>
<dbReference type="GO" id="GO:0046872">
    <property type="term" value="F:metal ion binding"/>
    <property type="evidence" value="ECO:0007669"/>
    <property type="project" value="UniProtKB-KW"/>
</dbReference>
<dbReference type="PANTHER" id="PTHR47366">
    <property type="entry name" value="TWO-ON-TWO HEMOGLOBIN-3"/>
    <property type="match status" value="1"/>
</dbReference>
<dbReference type="PANTHER" id="PTHR47366:SF1">
    <property type="entry name" value="TWO-ON-TWO HEMOGLOBIN-3"/>
    <property type="match status" value="1"/>
</dbReference>
<evidence type="ECO:0000256" key="2">
    <source>
        <dbReference type="ARBA" id="ARBA00022448"/>
    </source>
</evidence>
<reference evidence="8 9" key="1">
    <citation type="submission" date="2019-02" db="EMBL/GenBank/DDBJ databases">
        <title>Ureibacillus thermophilus.</title>
        <authorList>
            <person name="Sunny J.S."/>
            <person name="Natarajan A."/>
            <person name="Saleena L.M."/>
        </authorList>
    </citation>
    <scope>NUCLEOTIDE SEQUENCE [LARGE SCALE GENOMIC DNA]</scope>
    <source>
        <strain evidence="8 9">LM102</strain>
    </source>
</reference>
<dbReference type="AlphaFoldDB" id="A0A4P6UQR0"/>
<dbReference type="KEGG" id="uth:DKZ56_05945"/>
<proteinExistence type="inferred from homology"/>
<accession>A0A4P6UQR0</accession>
<organism evidence="8 9">
    <name type="scientific">Ureibacillus thermophilus</name>
    <dbReference type="NCBI Taxonomy" id="367743"/>
    <lineage>
        <taxon>Bacteria</taxon>
        <taxon>Bacillati</taxon>
        <taxon>Bacillota</taxon>
        <taxon>Bacilli</taxon>
        <taxon>Bacillales</taxon>
        <taxon>Caryophanaceae</taxon>
        <taxon>Ureibacillus</taxon>
    </lineage>
</organism>
<dbReference type="GO" id="GO:0005344">
    <property type="term" value="F:oxygen carrier activity"/>
    <property type="evidence" value="ECO:0007669"/>
    <property type="project" value="InterPro"/>
</dbReference>
<dbReference type="InterPro" id="IPR044203">
    <property type="entry name" value="GlbO/GLB3-like"/>
</dbReference>
<evidence type="ECO:0000256" key="5">
    <source>
        <dbReference type="ARBA" id="ARBA00023004"/>
    </source>
</evidence>
<evidence type="ECO:0000256" key="3">
    <source>
        <dbReference type="ARBA" id="ARBA00022617"/>
    </source>
</evidence>
<dbReference type="GO" id="GO:0020037">
    <property type="term" value="F:heme binding"/>
    <property type="evidence" value="ECO:0007669"/>
    <property type="project" value="InterPro"/>
</dbReference>
<feature type="binding site" description="distal binding residue" evidence="7">
    <location>
        <position position="119"/>
    </location>
    <ligand>
        <name>heme</name>
        <dbReference type="ChEBI" id="CHEBI:30413"/>
    </ligand>
    <ligandPart>
        <name>Fe</name>
        <dbReference type="ChEBI" id="CHEBI:18248"/>
    </ligandPart>
</feature>
<keyword evidence="2" id="KW-0813">Transport</keyword>
<dbReference type="InterPro" id="IPR009050">
    <property type="entry name" value="Globin-like_sf"/>
</dbReference>